<gene>
    <name evidence="1" type="ORF">MAM1_0533c10862</name>
</gene>
<organism evidence="1">
    <name type="scientific">Mucor ambiguus</name>
    <dbReference type="NCBI Taxonomy" id="91626"/>
    <lineage>
        <taxon>Eukaryota</taxon>
        <taxon>Fungi</taxon>
        <taxon>Fungi incertae sedis</taxon>
        <taxon>Mucoromycota</taxon>
        <taxon>Mucoromycotina</taxon>
        <taxon>Mucoromycetes</taxon>
        <taxon>Mucorales</taxon>
        <taxon>Mucorineae</taxon>
        <taxon>Mucoraceae</taxon>
        <taxon>Mucor</taxon>
    </lineage>
</organism>
<dbReference type="Proteomes" id="UP000053815">
    <property type="component" value="Unassembled WGS sequence"/>
</dbReference>
<protein>
    <submittedName>
        <fullName evidence="1">Uncharacterized protein</fullName>
    </submittedName>
</protein>
<keyword evidence="2" id="KW-1185">Reference proteome</keyword>
<evidence type="ECO:0000313" key="2">
    <source>
        <dbReference type="Proteomes" id="UP000053815"/>
    </source>
</evidence>
<reference evidence="1" key="1">
    <citation type="submission" date="2014-09" db="EMBL/GenBank/DDBJ databases">
        <title>Draft genome sequence of an oleaginous Mucoromycotina fungus Mucor ambiguus NBRC6742.</title>
        <authorList>
            <person name="Takeda I."/>
            <person name="Yamane N."/>
            <person name="Morita T."/>
            <person name="Tamano K."/>
            <person name="Machida M."/>
            <person name="Baker S."/>
            <person name="Koike H."/>
        </authorList>
    </citation>
    <scope>NUCLEOTIDE SEQUENCE</scope>
    <source>
        <strain evidence="1">NBRC 6742</strain>
    </source>
</reference>
<sequence>MACNTLSRSPRIQDNCVLAAKNGNLRPIFFTSSNVNKAVTEGAPISTNADDLFKHTIGTSPTYGHIADQALGKGWTIFPQLRFATSQIFAGNILLSGSTALLVNSVESYGRLKTVDSHHERRTGSFTLQYSFPKTESKYGQLVVCLTQDDNTTNLKSGAVSCNLLVTSNTRLDKQTMTNKTIKVPCVATSTTTIRLDW</sequence>
<dbReference type="STRING" id="91626.A0A0C9N9A9"/>
<proteinExistence type="predicted"/>
<dbReference type="OrthoDB" id="2245303at2759"/>
<dbReference type="AlphaFoldDB" id="A0A0C9N9A9"/>
<name>A0A0C9N9A9_9FUNG</name>
<accession>A0A0C9N9A9</accession>
<evidence type="ECO:0000313" key="1">
    <source>
        <dbReference type="EMBL" id="GAN11303.1"/>
    </source>
</evidence>
<dbReference type="EMBL" id="DF836822">
    <property type="protein sequence ID" value="GAN11303.1"/>
    <property type="molecule type" value="Genomic_DNA"/>
</dbReference>